<dbReference type="InterPro" id="IPR036388">
    <property type="entry name" value="WH-like_DNA-bd_sf"/>
</dbReference>
<dbReference type="RefSeq" id="WP_137643636.1">
    <property type="nucleotide sequence ID" value="NZ_BJEA01000022.1"/>
</dbReference>
<accession>A0ABV5WQQ5</accession>
<evidence type="ECO:0000259" key="1">
    <source>
        <dbReference type="Pfam" id="PF03551"/>
    </source>
</evidence>
<gene>
    <name evidence="2" type="ORF">ACFFLI_01190</name>
</gene>
<dbReference type="Proteomes" id="UP001589691">
    <property type="component" value="Unassembled WGS sequence"/>
</dbReference>
<dbReference type="SUPFAM" id="SSF46785">
    <property type="entry name" value="Winged helix' DNA-binding domain"/>
    <property type="match status" value="1"/>
</dbReference>
<evidence type="ECO:0000313" key="2">
    <source>
        <dbReference type="EMBL" id="MFB9768489.1"/>
    </source>
</evidence>
<evidence type="ECO:0000313" key="3">
    <source>
        <dbReference type="Proteomes" id="UP001589691"/>
    </source>
</evidence>
<dbReference type="InterPro" id="IPR005149">
    <property type="entry name" value="Tscrpt_reg_PadR_N"/>
</dbReference>
<protein>
    <submittedName>
        <fullName evidence="2">Helix-turn-helix transcriptional regulator</fullName>
    </submittedName>
</protein>
<dbReference type="Pfam" id="PF03551">
    <property type="entry name" value="PadR"/>
    <property type="match status" value="1"/>
</dbReference>
<proteinExistence type="predicted"/>
<dbReference type="EMBL" id="JBHLZY010000003">
    <property type="protein sequence ID" value="MFB9768489.1"/>
    <property type="molecule type" value="Genomic_DNA"/>
</dbReference>
<sequence>MATDFYERLISKYEPLTEAEFLTLVSVQEPILGAALPAKIAALTRGQLQLGMGTLFTNLHAMTQDYLIKESVDAHDQHSYVITGSGQAVLAAEANRLRLLSQICAEARV</sequence>
<keyword evidence="3" id="KW-1185">Reference proteome</keyword>
<dbReference type="InterPro" id="IPR036390">
    <property type="entry name" value="WH_DNA-bd_sf"/>
</dbReference>
<dbReference type="Gene3D" id="1.10.10.10">
    <property type="entry name" value="Winged helix-like DNA-binding domain superfamily/Winged helix DNA-binding domain"/>
    <property type="match status" value="1"/>
</dbReference>
<comment type="caution">
    <text evidence="2">The sequence shown here is derived from an EMBL/GenBank/DDBJ whole genome shotgun (WGS) entry which is preliminary data.</text>
</comment>
<name>A0ABV5WQQ5_9LACO</name>
<reference evidence="2 3" key="1">
    <citation type="submission" date="2024-09" db="EMBL/GenBank/DDBJ databases">
        <authorList>
            <person name="Sun Q."/>
            <person name="Mori K."/>
        </authorList>
    </citation>
    <scope>NUCLEOTIDE SEQUENCE [LARGE SCALE GENOMIC DNA]</scope>
    <source>
        <strain evidence="2 3">TBRC 4576</strain>
    </source>
</reference>
<organism evidence="2 3">
    <name type="scientific">Lactiplantibacillus modestisalitolerans</name>
    <dbReference type="NCBI Taxonomy" id="1457219"/>
    <lineage>
        <taxon>Bacteria</taxon>
        <taxon>Bacillati</taxon>
        <taxon>Bacillota</taxon>
        <taxon>Bacilli</taxon>
        <taxon>Lactobacillales</taxon>
        <taxon>Lactobacillaceae</taxon>
        <taxon>Lactiplantibacillus</taxon>
    </lineage>
</organism>
<feature type="domain" description="Transcription regulator PadR N-terminal" evidence="1">
    <location>
        <begin position="24"/>
        <end position="91"/>
    </location>
</feature>